<feature type="binding site" evidence="15">
    <location>
        <position position="587"/>
    </location>
    <ligand>
        <name>Ca(2+)</name>
        <dbReference type="ChEBI" id="CHEBI:29108"/>
    </ligand>
</feature>
<keyword evidence="9 15" id="KW-0378">Hydrolase</keyword>
<evidence type="ECO:0000256" key="2">
    <source>
        <dbReference type="ARBA" id="ARBA00002451"/>
    </source>
</evidence>
<keyword evidence="14" id="KW-0325">Glycoprotein</keyword>
<accession>A0A9P4IM31</accession>
<keyword evidence="5" id="KW-0964">Secreted</keyword>
<dbReference type="PANTHER" id="PTHR14218:SF39">
    <property type="entry name" value="PEPTIDASE S53 DOMAIN-CONTAINING PROTEIN"/>
    <property type="match status" value="1"/>
</dbReference>
<evidence type="ECO:0000259" key="17">
    <source>
        <dbReference type="PROSITE" id="PS51695"/>
    </source>
</evidence>
<evidence type="ECO:0000256" key="16">
    <source>
        <dbReference type="SAM" id="SignalP"/>
    </source>
</evidence>
<comment type="function">
    <text evidence="2">Secreted tripeptidyl-peptidase which degrades proteins at acidic pHs and is involved in virulence.</text>
</comment>
<dbReference type="OrthoDB" id="409122at2759"/>
<dbReference type="GO" id="GO:0006508">
    <property type="term" value="P:proteolysis"/>
    <property type="evidence" value="ECO:0007669"/>
    <property type="project" value="UniProtKB-KW"/>
</dbReference>
<dbReference type="GO" id="GO:0046872">
    <property type="term" value="F:metal ion binding"/>
    <property type="evidence" value="ECO:0007669"/>
    <property type="project" value="UniProtKB-UniRule"/>
</dbReference>
<feature type="binding site" evidence="15">
    <location>
        <position position="569"/>
    </location>
    <ligand>
        <name>Ca(2+)</name>
        <dbReference type="ChEBI" id="CHEBI:29108"/>
    </ligand>
</feature>
<feature type="active site" description="Charge relay system" evidence="15">
    <location>
        <position position="312"/>
    </location>
</feature>
<dbReference type="Pfam" id="PF00082">
    <property type="entry name" value="Peptidase_S8"/>
    <property type="match status" value="1"/>
</dbReference>
<dbReference type="AlphaFoldDB" id="A0A9P4IM31"/>
<evidence type="ECO:0000256" key="14">
    <source>
        <dbReference type="ARBA" id="ARBA00023180"/>
    </source>
</evidence>
<evidence type="ECO:0000256" key="7">
    <source>
        <dbReference type="ARBA" id="ARBA00022723"/>
    </source>
</evidence>
<evidence type="ECO:0000256" key="5">
    <source>
        <dbReference type="ARBA" id="ARBA00022525"/>
    </source>
</evidence>
<evidence type="ECO:0000256" key="12">
    <source>
        <dbReference type="ARBA" id="ARBA00023026"/>
    </source>
</evidence>
<keyword evidence="6 15" id="KW-0645">Protease</keyword>
<evidence type="ECO:0000313" key="19">
    <source>
        <dbReference type="Proteomes" id="UP000799772"/>
    </source>
</evidence>
<dbReference type="SUPFAM" id="SSF52743">
    <property type="entry name" value="Subtilisin-like"/>
    <property type="match status" value="1"/>
</dbReference>
<evidence type="ECO:0000313" key="18">
    <source>
        <dbReference type="EMBL" id="KAF2101914.1"/>
    </source>
</evidence>
<dbReference type="CDD" id="cd11377">
    <property type="entry name" value="Pro-peptidase_S53"/>
    <property type="match status" value="1"/>
</dbReference>
<keyword evidence="13" id="KW-0865">Zymogen</keyword>
<protein>
    <recommendedName>
        <fullName evidence="4">tripeptidyl-peptidase II</fullName>
        <ecNumber evidence="4">3.4.14.10</ecNumber>
    </recommendedName>
</protein>
<proteinExistence type="predicted"/>
<evidence type="ECO:0000256" key="4">
    <source>
        <dbReference type="ARBA" id="ARBA00012462"/>
    </source>
</evidence>
<dbReference type="Pfam" id="PF09286">
    <property type="entry name" value="Pro-kuma_activ"/>
    <property type="match status" value="1"/>
</dbReference>
<keyword evidence="7 15" id="KW-0479">Metal-binding</keyword>
<feature type="binding site" evidence="15">
    <location>
        <position position="568"/>
    </location>
    <ligand>
        <name>Ca(2+)</name>
        <dbReference type="ChEBI" id="CHEBI:29108"/>
    </ligand>
</feature>
<gene>
    <name evidence="18" type="ORF">NA57DRAFT_33952</name>
</gene>
<evidence type="ECO:0000256" key="1">
    <source>
        <dbReference type="ARBA" id="ARBA00001910"/>
    </source>
</evidence>
<evidence type="ECO:0000256" key="3">
    <source>
        <dbReference type="ARBA" id="ARBA00004239"/>
    </source>
</evidence>
<organism evidence="18 19">
    <name type="scientific">Rhizodiscina lignyota</name>
    <dbReference type="NCBI Taxonomy" id="1504668"/>
    <lineage>
        <taxon>Eukaryota</taxon>
        <taxon>Fungi</taxon>
        <taxon>Dikarya</taxon>
        <taxon>Ascomycota</taxon>
        <taxon>Pezizomycotina</taxon>
        <taxon>Dothideomycetes</taxon>
        <taxon>Pleosporomycetidae</taxon>
        <taxon>Aulographales</taxon>
        <taxon>Rhizodiscinaceae</taxon>
        <taxon>Rhizodiscina</taxon>
    </lineage>
</organism>
<feature type="active site" description="Charge relay system" evidence="15">
    <location>
        <position position="526"/>
    </location>
</feature>
<feature type="binding site" evidence="15">
    <location>
        <position position="589"/>
    </location>
    <ligand>
        <name>Ca(2+)</name>
        <dbReference type="ChEBI" id="CHEBI:29108"/>
    </ligand>
</feature>
<dbReference type="Proteomes" id="UP000799772">
    <property type="component" value="Unassembled WGS sequence"/>
</dbReference>
<dbReference type="GO" id="GO:0004252">
    <property type="term" value="F:serine-type endopeptidase activity"/>
    <property type="evidence" value="ECO:0007669"/>
    <property type="project" value="UniProtKB-UniRule"/>
</dbReference>
<dbReference type="PROSITE" id="PS51695">
    <property type="entry name" value="SEDOLISIN"/>
    <property type="match status" value="1"/>
</dbReference>
<dbReference type="EMBL" id="ML978123">
    <property type="protein sequence ID" value="KAF2101914.1"/>
    <property type="molecule type" value="Genomic_DNA"/>
</dbReference>
<evidence type="ECO:0000256" key="15">
    <source>
        <dbReference type="PROSITE-ProRule" id="PRU01032"/>
    </source>
</evidence>
<dbReference type="FunFam" id="3.40.50.200:FF:000015">
    <property type="entry name" value="Tripeptidyl peptidase A"/>
    <property type="match status" value="1"/>
</dbReference>
<comment type="cofactor">
    <cofactor evidence="15">
        <name>Ca(2+)</name>
        <dbReference type="ChEBI" id="CHEBI:29108"/>
    </cofactor>
    <text evidence="15">Binds 1 Ca(2+) ion per subunit.</text>
</comment>
<evidence type="ECO:0000256" key="13">
    <source>
        <dbReference type="ARBA" id="ARBA00023145"/>
    </source>
</evidence>
<keyword evidence="11 15" id="KW-0106">Calcium</keyword>
<comment type="catalytic activity">
    <reaction evidence="1">
        <text>Release of an N-terminal tripeptide from a polypeptide.</text>
        <dbReference type="EC" id="3.4.14.10"/>
    </reaction>
</comment>
<name>A0A9P4IM31_9PEZI</name>
<evidence type="ECO:0000256" key="11">
    <source>
        <dbReference type="ARBA" id="ARBA00022837"/>
    </source>
</evidence>
<dbReference type="SUPFAM" id="SSF54897">
    <property type="entry name" value="Protease propeptides/inhibitors"/>
    <property type="match status" value="1"/>
</dbReference>
<evidence type="ECO:0000256" key="8">
    <source>
        <dbReference type="ARBA" id="ARBA00022729"/>
    </source>
</evidence>
<dbReference type="Gene3D" id="3.40.50.200">
    <property type="entry name" value="Peptidase S8/S53 domain"/>
    <property type="match status" value="1"/>
</dbReference>
<reference evidence="18" key="1">
    <citation type="journal article" date="2020" name="Stud. Mycol.">
        <title>101 Dothideomycetes genomes: a test case for predicting lifestyles and emergence of pathogens.</title>
        <authorList>
            <person name="Haridas S."/>
            <person name="Albert R."/>
            <person name="Binder M."/>
            <person name="Bloem J."/>
            <person name="Labutti K."/>
            <person name="Salamov A."/>
            <person name="Andreopoulos B."/>
            <person name="Baker S."/>
            <person name="Barry K."/>
            <person name="Bills G."/>
            <person name="Bluhm B."/>
            <person name="Cannon C."/>
            <person name="Castanera R."/>
            <person name="Culley D."/>
            <person name="Daum C."/>
            <person name="Ezra D."/>
            <person name="Gonzalez J."/>
            <person name="Henrissat B."/>
            <person name="Kuo A."/>
            <person name="Liang C."/>
            <person name="Lipzen A."/>
            <person name="Lutzoni F."/>
            <person name="Magnuson J."/>
            <person name="Mondo S."/>
            <person name="Nolan M."/>
            <person name="Ohm R."/>
            <person name="Pangilinan J."/>
            <person name="Park H.-J."/>
            <person name="Ramirez L."/>
            <person name="Alfaro M."/>
            <person name="Sun H."/>
            <person name="Tritt A."/>
            <person name="Yoshinaga Y."/>
            <person name="Zwiers L.-H."/>
            <person name="Turgeon B."/>
            <person name="Goodwin S."/>
            <person name="Spatafora J."/>
            <person name="Crous P."/>
            <person name="Grigoriev I."/>
        </authorList>
    </citation>
    <scope>NUCLEOTIDE SEQUENCE</scope>
    <source>
        <strain evidence="18">CBS 133067</strain>
    </source>
</reference>
<dbReference type="PROSITE" id="PS00138">
    <property type="entry name" value="SUBTILASE_SER"/>
    <property type="match status" value="1"/>
</dbReference>
<dbReference type="CDD" id="cd04056">
    <property type="entry name" value="Peptidases_S53"/>
    <property type="match status" value="1"/>
</dbReference>
<comment type="caution">
    <text evidence="18">The sequence shown here is derived from an EMBL/GenBank/DDBJ whole genome shotgun (WGS) entry which is preliminary data.</text>
</comment>
<keyword evidence="8 16" id="KW-0732">Signal</keyword>
<evidence type="ECO:0000256" key="9">
    <source>
        <dbReference type="ARBA" id="ARBA00022801"/>
    </source>
</evidence>
<keyword evidence="12" id="KW-0843">Virulence</keyword>
<dbReference type="InterPro" id="IPR036852">
    <property type="entry name" value="Peptidase_S8/S53_dom_sf"/>
</dbReference>
<feature type="active site" description="Charge relay system" evidence="15">
    <location>
        <position position="308"/>
    </location>
</feature>
<keyword evidence="10 15" id="KW-0720">Serine protease</keyword>
<evidence type="ECO:0000256" key="6">
    <source>
        <dbReference type="ARBA" id="ARBA00022670"/>
    </source>
</evidence>
<evidence type="ECO:0000256" key="10">
    <source>
        <dbReference type="ARBA" id="ARBA00022825"/>
    </source>
</evidence>
<dbReference type="PANTHER" id="PTHR14218">
    <property type="entry name" value="PROTEASE S8 TRIPEPTIDYL PEPTIDASE I CLN2"/>
    <property type="match status" value="1"/>
</dbReference>
<comment type="subcellular location">
    <subcellularLocation>
        <location evidence="3">Secreted</location>
        <location evidence="3">Extracellular space</location>
    </subcellularLocation>
</comment>
<dbReference type="GO" id="GO:0008240">
    <property type="term" value="F:tripeptidyl-peptidase activity"/>
    <property type="evidence" value="ECO:0007669"/>
    <property type="project" value="UniProtKB-EC"/>
</dbReference>
<sequence>MFFLVFLSWLAASHLVIASALSSRSSYLLKEKHIVPTGWRRIGPAPAHRKVSLQISLRQDRFEELERHLYEVSDPSHVRYGQHLSQWDVTRLIKPSTETLDLVHAWLADHGYGAERLTYSAAKDRLKITLPISAVEKMLQTKYSIYRHEDGTQIMRAPEWSLPACLHEHIPTIQPTTSFFRARPQKRTVKTAPMTEAAKAALLAAPKVDLATASVADVCNVSAIVPDCLRTLYKTSNYTVQAADKNMIGIANYLGEYNNRSDIGLFLNQFRSDTTARYSLNVTLINGAIDHSTFPDTPTEKANGTGLEGNLDAEYVFGIAYPTKVQAYNTGGRAPVIMDLGTPTDTNEPYMNWLDYMLDLENPPQTITTSYGDDEQSVPMSYAITVCNQLAQLGARGVSLLFASGDTGVGMNGTCFSNDGRNTSMFLPNFPASCPYVTIVGATQQFAPEIVAFDQGNGFVSGGGFSNYFPRPSYQDAVVSSYTKSLNGQFQGQFNSSGRAYPDVAAQGQSFVVIWEGVPTLLDGTSAATPTFAAVIALVNDMLISQGKPPMGFLNPWLYQRGFEAMNDVTNGSAIGCNTAGFPAREGWDAVTGFGTPVCF</sequence>
<keyword evidence="19" id="KW-1185">Reference proteome</keyword>
<feature type="domain" description="Peptidase S53" evidence="17">
    <location>
        <begin position="223"/>
        <end position="600"/>
    </location>
</feature>
<dbReference type="InterPro" id="IPR050819">
    <property type="entry name" value="Tripeptidyl-peptidase_I"/>
</dbReference>
<dbReference type="InterPro" id="IPR015366">
    <property type="entry name" value="S53_propep"/>
</dbReference>
<dbReference type="EC" id="3.4.14.10" evidence="4"/>
<feature type="signal peptide" evidence="16">
    <location>
        <begin position="1"/>
        <end position="18"/>
    </location>
</feature>
<dbReference type="GO" id="GO:0005576">
    <property type="term" value="C:extracellular region"/>
    <property type="evidence" value="ECO:0007669"/>
    <property type="project" value="UniProtKB-SubCell"/>
</dbReference>
<dbReference type="InterPro" id="IPR000209">
    <property type="entry name" value="Peptidase_S8/S53_dom"/>
</dbReference>
<dbReference type="InterPro" id="IPR023828">
    <property type="entry name" value="Peptidase_S8_Ser-AS"/>
</dbReference>
<dbReference type="InterPro" id="IPR030400">
    <property type="entry name" value="Sedolisin_dom"/>
</dbReference>
<feature type="chain" id="PRO_5040177005" description="tripeptidyl-peptidase II" evidence="16">
    <location>
        <begin position="19"/>
        <end position="600"/>
    </location>
</feature>
<dbReference type="SMART" id="SM00944">
    <property type="entry name" value="Pro-kuma_activ"/>
    <property type="match status" value="1"/>
</dbReference>